<dbReference type="Proteomes" id="UP000807115">
    <property type="component" value="Chromosome 2"/>
</dbReference>
<evidence type="ECO:0000256" key="2">
    <source>
        <dbReference type="SAM" id="MobiDB-lite"/>
    </source>
</evidence>
<dbReference type="SUPFAM" id="SSF47370">
    <property type="entry name" value="Bromodomain"/>
    <property type="match status" value="1"/>
</dbReference>
<feature type="region of interest" description="Disordered" evidence="2">
    <location>
        <begin position="26"/>
        <end position="45"/>
    </location>
</feature>
<dbReference type="EMBL" id="CM027681">
    <property type="protein sequence ID" value="KAG0545389.1"/>
    <property type="molecule type" value="Genomic_DNA"/>
</dbReference>
<evidence type="ECO:0000259" key="3">
    <source>
        <dbReference type="SMART" id="SM00297"/>
    </source>
</evidence>
<dbReference type="Pfam" id="PF00439">
    <property type="entry name" value="Bromodomain"/>
    <property type="match status" value="1"/>
</dbReference>
<dbReference type="CDD" id="cd04369">
    <property type="entry name" value="Bromodomain"/>
    <property type="match status" value="1"/>
</dbReference>
<evidence type="ECO:0000313" key="4">
    <source>
        <dbReference type="EMBL" id="KAG0545389.1"/>
    </source>
</evidence>
<feature type="domain" description="Bromo" evidence="3">
    <location>
        <begin position="112"/>
        <end position="217"/>
    </location>
</feature>
<protein>
    <recommendedName>
        <fullName evidence="3">Bromo domain-containing protein</fullName>
    </recommendedName>
</protein>
<organism evidence="4 5">
    <name type="scientific">Sorghum bicolor</name>
    <name type="common">Sorghum</name>
    <name type="synonym">Sorghum vulgare</name>
    <dbReference type="NCBI Taxonomy" id="4558"/>
    <lineage>
        <taxon>Eukaryota</taxon>
        <taxon>Viridiplantae</taxon>
        <taxon>Streptophyta</taxon>
        <taxon>Embryophyta</taxon>
        <taxon>Tracheophyta</taxon>
        <taxon>Spermatophyta</taxon>
        <taxon>Magnoliopsida</taxon>
        <taxon>Liliopsida</taxon>
        <taxon>Poales</taxon>
        <taxon>Poaceae</taxon>
        <taxon>PACMAD clade</taxon>
        <taxon>Panicoideae</taxon>
        <taxon>Andropogonodae</taxon>
        <taxon>Andropogoneae</taxon>
        <taxon>Sorghinae</taxon>
        <taxon>Sorghum</taxon>
    </lineage>
</organism>
<dbReference type="SMART" id="SM00297">
    <property type="entry name" value="BROMO"/>
    <property type="match status" value="1"/>
</dbReference>
<keyword evidence="1" id="KW-0103">Bromodomain</keyword>
<proteinExistence type="predicted"/>
<gene>
    <name evidence="4" type="ORF">BDA96_02G357400</name>
</gene>
<dbReference type="InterPro" id="IPR001487">
    <property type="entry name" value="Bromodomain"/>
</dbReference>
<dbReference type="AlphaFoldDB" id="A0A921RTG3"/>
<feature type="compositionally biased region" description="Basic and acidic residues" evidence="2">
    <location>
        <begin position="257"/>
        <end position="273"/>
    </location>
</feature>
<evidence type="ECO:0000256" key="1">
    <source>
        <dbReference type="ARBA" id="ARBA00023117"/>
    </source>
</evidence>
<evidence type="ECO:0000313" key="5">
    <source>
        <dbReference type="Proteomes" id="UP000807115"/>
    </source>
</evidence>
<feature type="compositionally biased region" description="Polar residues" evidence="2">
    <location>
        <begin position="276"/>
        <end position="285"/>
    </location>
</feature>
<dbReference type="Gene3D" id="1.20.920.10">
    <property type="entry name" value="Bromodomain-like"/>
    <property type="match status" value="1"/>
</dbReference>
<name>A0A921RTG3_SORBI</name>
<reference evidence="4" key="2">
    <citation type="submission" date="2020-10" db="EMBL/GenBank/DDBJ databases">
        <authorList>
            <person name="Cooper E.A."/>
            <person name="Brenton Z.W."/>
            <person name="Flinn B.S."/>
            <person name="Jenkins J."/>
            <person name="Shu S."/>
            <person name="Flowers D."/>
            <person name="Luo F."/>
            <person name="Wang Y."/>
            <person name="Xia P."/>
            <person name="Barry K."/>
            <person name="Daum C."/>
            <person name="Lipzen A."/>
            <person name="Yoshinaga Y."/>
            <person name="Schmutz J."/>
            <person name="Saski C."/>
            <person name="Vermerris W."/>
            <person name="Kresovich S."/>
        </authorList>
    </citation>
    <scope>NUCLEOTIDE SEQUENCE</scope>
</reference>
<feature type="region of interest" description="Disordered" evidence="2">
    <location>
        <begin position="240"/>
        <end position="352"/>
    </location>
</feature>
<comment type="caution">
    <text evidence="4">The sequence shown here is derived from an EMBL/GenBank/DDBJ whole genome shotgun (WGS) entry which is preliminary data.</text>
</comment>
<dbReference type="PANTHER" id="PTHR37888:SF4">
    <property type="entry name" value="OS07G0565300 PROTEIN"/>
    <property type="match status" value="1"/>
</dbReference>
<dbReference type="PANTHER" id="PTHR37888">
    <property type="entry name" value="DNA-BINDING BROMODOMAIN-CONTAINING PROTEIN"/>
    <property type="match status" value="1"/>
</dbReference>
<dbReference type="InterPro" id="IPR036427">
    <property type="entry name" value="Bromodomain-like_sf"/>
</dbReference>
<sequence length="352" mass="38680">MKNLKTPNVESVVMKKGVKTPKVESGVMNKDLNTPNVGSGVKKGLKTPKVESDMMKKAVRTPKAESDVMKKGLKISKVEPDVIKDLKTPKAGSDVMKKGLRSPNAECVQPVIERVKLKLAEILNTISTQDDCKMLQRQLDTQRKRARYKKMIRRHMDFRILHSKVKSGAISCTKELLRDMLIFINNVIAFYPKATLEHMAAVELRDFVCKTVKQSASLFLKSHGETRTAGASVVKKNARALQPGRPGPGDARAIKVSSRDATAKEGDGKRPCSDELANQKTIQRNEQAKKRGVGRPPKSGQRIAEAQEDSPIKGRKRGAGALVLVDSPSKGRKRSAAAQEDSPSKGGKKSRR</sequence>
<reference evidence="4" key="1">
    <citation type="journal article" date="2019" name="BMC Genomics">
        <title>A new reference genome for Sorghum bicolor reveals high levels of sequence similarity between sweet and grain genotypes: implications for the genetics of sugar metabolism.</title>
        <authorList>
            <person name="Cooper E.A."/>
            <person name="Brenton Z.W."/>
            <person name="Flinn B.S."/>
            <person name="Jenkins J."/>
            <person name="Shu S."/>
            <person name="Flowers D."/>
            <person name="Luo F."/>
            <person name="Wang Y."/>
            <person name="Xia P."/>
            <person name="Barry K."/>
            <person name="Daum C."/>
            <person name="Lipzen A."/>
            <person name="Yoshinaga Y."/>
            <person name="Schmutz J."/>
            <person name="Saski C."/>
            <person name="Vermerris W."/>
            <person name="Kresovich S."/>
        </authorList>
    </citation>
    <scope>NUCLEOTIDE SEQUENCE</scope>
</reference>
<accession>A0A921RTG3</accession>